<keyword evidence="3" id="KW-1185">Reference proteome</keyword>
<evidence type="ECO:0000313" key="2">
    <source>
        <dbReference type="EMBL" id="PYF75501.1"/>
    </source>
</evidence>
<organism evidence="2 3">
    <name type="scientific">Pedobacter nutrimenti</name>
    <dbReference type="NCBI Taxonomy" id="1241337"/>
    <lineage>
        <taxon>Bacteria</taxon>
        <taxon>Pseudomonadati</taxon>
        <taxon>Bacteroidota</taxon>
        <taxon>Sphingobacteriia</taxon>
        <taxon>Sphingobacteriales</taxon>
        <taxon>Sphingobacteriaceae</taxon>
        <taxon>Pedobacter</taxon>
    </lineage>
</organism>
<evidence type="ECO:0000313" key="3">
    <source>
        <dbReference type="Proteomes" id="UP000248198"/>
    </source>
</evidence>
<comment type="caution">
    <text evidence="2">The sequence shown here is derived from an EMBL/GenBank/DDBJ whole genome shotgun (WGS) entry which is preliminary data.</text>
</comment>
<accession>A0A318UHL2</accession>
<dbReference type="EMBL" id="QKLU01000002">
    <property type="protein sequence ID" value="PYF75501.1"/>
    <property type="molecule type" value="Genomic_DNA"/>
</dbReference>
<dbReference type="AlphaFoldDB" id="A0A318UHL2"/>
<feature type="region of interest" description="Disordered" evidence="1">
    <location>
        <begin position="216"/>
        <end position="245"/>
    </location>
</feature>
<feature type="compositionally biased region" description="Basic residues" evidence="1">
    <location>
        <begin position="224"/>
        <end position="245"/>
    </location>
</feature>
<sequence length="668" mass="74895">MKTDLIFKWAAIFAFLLGSFNINAQDLSKKIPADALAVITLKGNNLTKLLSVEEFNHTFLGEKVLNKLSRSGNKTFKSLDDLGFDLSSTFYYYNQSNDSVTYNCFLAPVKNVAQVDELYSGAGKSFHLKGKIRTYCDEDSTGIVIWDEQMLLFVKAEEKSGYFSRLDVRKRFGLSAYDASAAAAATAVADSAAVVADQAMTVAVDSAVTVVQAQQIPQPEKPQIRKSKSGKTKKNVKKGQRHPRKKRIIKPPVVKEAEPKEEMLGAVEETVPASADSSYYADLRIKKRLLSDWAIKKTEGFFNEKTSNSIQDNKDFKKSIDPNAEVTVWISGADRLLQAYLPQSNYFKGINFLNGYGTANARLYLNEQSIKINTSITFSQDMARVFKKVNSRKINKEFLNYLNEDKLIGYVGYAMDSKAYLEEYPGLTSRMYASSPYADEISLATDLISLLLDEQAVSKVVKGDVLFAFNGLKQREVSYKTYEYNEENFETKEVQKTKKETLPDFLCMISTEDTRLINKLIAYGLKKQVVKNNGPYYELAFPKSPMTLYFTIRKGIIFLGSDAVEMEQIAGDRFSGSLSSRNRRMLSNTNYAAYFSAKKLVGKIPAEELGNPDKIKRTNKVLSAMGDIYLKSDQIEGDTFSGEVSMDIPAGQKNALTYLISLVEDFKK</sequence>
<evidence type="ECO:0008006" key="4">
    <source>
        <dbReference type="Google" id="ProtNLM"/>
    </source>
</evidence>
<dbReference type="Proteomes" id="UP000248198">
    <property type="component" value="Unassembled WGS sequence"/>
</dbReference>
<name>A0A318UHL2_9SPHI</name>
<proteinExistence type="predicted"/>
<dbReference type="RefSeq" id="WP_110827707.1">
    <property type="nucleotide sequence ID" value="NZ_QKLU01000002.1"/>
</dbReference>
<gene>
    <name evidence="2" type="ORF">B0O44_10250</name>
</gene>
<dbReference type="OrthoDB" id="1288644at2"/>
<evidence type="ECO:0000256" key="1">
    <source>
        <dbReference type="SAM" id="MobiDB-lite"/>
    </source>
</evidence>
<reference evidence="2 3" key="1">
    <citation type="submission" date="2018-06" db="EMBL/GenBank/DDBJ databases">
        <title>Genomic Encyclopedia of Archaeal and Bacterial Type Strains, Phase II (KMG-II): from individual species to whole genera.</title>
        <authorList>
            <person name="Goeker M."/>
        </authorList>
    </citation>
    <scope>NUCLEOTIDE SEQUENCE [LARGE SCALE GENOMIC DNA]</scope>
    <source>
        <strain evidence="2 3">DSM 27372</strain>
    </source>
</reference>
<protein>
    <recommendedName>
        <fullName evidence="4">DUF4836 family protein</fullName>
    </recommendedName>
</protein>